<comment type="caution">
    <text evidence="1">The sequence shown here is derived from an EMBL/GenBank/DDBJ whole genome shotgun (WGS) entry which is preliminary data.</text>
</comment>
<dbReference type="Proteomes" id="UP000003399">
    <property type="component" value="Unassembled WGS sequence"/>
</dbReference>
<sequence>MDSYQRLLDGTDDRQSDYVKQSIQRFYTEFVESIRDELY</sequence>
<evidence type="ECO:0000313" key="2">
    <source>
        <dbReference type="Proteomes" id="UP000003399"/>
    </source>
</evidence>
<proteinExistence type="predicted"/>
<accession>F9PBV7</accession>
<organism evidence="1 2">
    <name type="scientific">Streptococcus infantis X</name>
    <dbReference type="NCBI Taxonomy" id="997830"/>
    <lineage>
        <taxon>Bacteria</taxon>
        <taxon>Bacillati</taxon>
        <taxon>Bacillota</taxon>
        <taxon>Bacilli</taxon>
        <taxon>Lactobacillales</taxon>
        <taxon>Streptococcaceae</taxon>
        <taxon>Streptococcus</taxon>
    </lineage>
</organism>
<reference evidence="1 2" key="1">
    <citation type="submission" date="2011-07" db="EMBL/GenBank/DDBJ databases">
        <authorList>
            <person name="Harkins D.M."/>
            <person name="Madupu R."/>
            <person name="Durkin A.S."/>
            <person name="Torralba M."/>
            <person name="Methe B."/>
            <person name="Sutton G.G."/>
            <person name="Nelson K.E."/>
        </authorList>
    </citation>
    <scope>NUCLEOTIDE SEQUENCE [LARGE SCALE GENOMIC DNA]</scope>
    <source>
        <strain evidence="1 2">X</strain>
    </source>
</reference>
<name>F9PBV7_9STRE</name>
<evidence type="ECO:0000313" key="1">
    <source>
        <dbReference type="EMBL" id="EGV14933.1"/>
    </source>
</evidence>
<gene>
    <name evidence="1" type="ORF">HMPREF1124_1331</name>
</gene>
<dbReference type="AlphaFoldDB" id="F9PBV7"/>
<dbReference type="EMBL" id="AFUQ01000001">
    <property type="protein sequence ID" value="EGV14933.1"/>
    <property type="molecule type" value="Genomic_DNA"/>
</dbReference>
<protein>
    <submittedName>
        <fullName evidence="1">Conserved domain protein</fullName>
    </submittedName>
</protein>